<reference evidence="2 4" key="1">
    <citation type="submission" date="2015-11" db="EMBL/GenBank/DDBJ databases">
        <title>Genomic analysis of 38 Legionella species identifies large and diverse effector repertoires.</title>
        <authorList>
            <person name="Burstein D."/>
            <person name="Amaro F."/>
            <person name="Zusman T."/>
            <person name="Lifshitz Z."/>
            <person name="Cohen O."/>
            <person name="Gilbert J.A."/>
            <person name="Pupko T."/>
            <person name="Shuman H.A."/>
            <person name="Segal G."/>
        </authorList>
    </citation>
    <scope>NUCLEOTIDE SEQUENCE [LARGE SCALE GENOMIC DNA]</scope>
    <source>
        <strain evidence="2 4">ATCC 43877</strain>
    </source>
</reference>
<keyword evidence="1" id="KW-0472">Membrane</keyword>
<evidence type="ECO:0000313" key="3">
    <source>
        <dbReference type="EMBL" id="STX62218.1"/>
    </source>
</evidence>
<evidence type="ECO:0000313" key="4">
    <source>
        <dbReference type="Proteomes" id="UP000054985"/>
    </source>
</evidence>
<dbReference type="RefSeq" id="WP_028385309.1">
    <property type="nucleotide sequence ID" value="NZ_CAAAJG010000019.1"/>
</dbReference>
<dbReference type="Proteomes" id="UP000054985">
    <property type="component" value="Unassembled WGS sequence"/>
</dbReference>
<organism evidence="3 5">
    <name type="scientific">Legionella moravica</name>
    <dbReference type="NCBI Taxonomy" id="39962"/>
    <lineage>
        <taxon>Bacteria</taxon>
        <taxon>Pseudomonadati</taxon>
        <taxon>Pseudomonadota</taxon>
        <taxon>Gammaproteobacteria</taxon>
        <taxon>Legionellales</taxon>
        <taxon>Legionellaceae</taxon>
        <taxon>Legionella</taxon>
    </lineage>
</organism>
<keyword evidence="1" id="KW-0812">Transmembrane</keyword>
<accession>A0A378JXT9</accession>
<evidence type="ECO:0000313" key="5">
    <source>
        <dbReference type="Proteomes" id="UP000254040"/>
    </source>
</evidence>
<name>A0A378JXT9_9GAMM</name>
<keyword evidence="4" id="KW-1185">Reference proteome</keyword>
<protein>
    <recommendedName>
        <fullName evidence="6">Tfp pilus assembly protein PilX</fullName>
    </recommendedName>
</protein>
<dbReference type="EMBL" id="UGOG01000001">
    <property type="protein sequence ID" value="STX62218.1"/>
    <property type="molecule type" value="Genomic_DNA"/>
</dbReference>
<evidence type="ECO:0000313" key="2">
    <source>
        <dbReference type="EMBL" id="KTD31702.1"/>
    </source>
</evidence>
<proteinExistence type="predicted"/>
<dbReference type="AlphaFoldDB" id="A0A378JXT9"/>
<feature type="transmembrane region" description="Helical" evidence="1">
    <location>
        <begin position="7"/>
        <end position="25"/>
    </location>
</feature>
<dbReference type="EMBL" id="LNYN01000035">
    <property type="protein sequence ID" value="KTD31702.1"/>
    <property type="molecule type" value="Genomic_DNA"/>
</dbReference>
<sequence>MRGRYDGFIFLMTLCTLLVISLLILTNMQHVLLYSKALNRQEYQHQNFYQMEDILMWLTEIQTQHIDKDCFISEKGANKVIGQLVRDDGCLVDGDTLRYRYLIEDLGDFPCMVVEKKGKLLSTHHFRITLLQRSDEHNPASSVLQIRDIKAIASASCQGEAHRVSAGISSWRYIPDVEWE</sequence>
<dbReference type="STRING" id="39962.Lmor_2578"/>
<keyword evidence="1" id="KW-1133">Transmembrane helix</keyword>
<evidence type="ECO:0000256" key="1">
    <source>
        <dbReference type="SAM" id="Phobius"/>
    </source>
</evidence>
<dbReference type="Proteomes" id="UP000254040">
    <property type="component" value="Unassembled WGS sequence"/>
</dbReference>
<reference evidence="3 5" key="2">
    <citation type="submission" date="2018-06" db="EMBL/GenBank/DDBJ databases">
        <authorList>
            <consortium name="Pathogen Informatics"/>
            <person name="Doyle S."/>
        </authorList>
    </citation>
    <scope>NUCLEOTIDE SEQUENCE [LARGE SCALE GENOMIC DNA]</scope>
    <source>
        <strain evidence="3 5">NCTC12239</strain>
    </source>
</reference>
<gene>
    <name evidence="2" type="ORF">Lmor_2578</name>
    <name evidence="3" type="ORF">NCTC12239_01139</name>
</gene>
<evidence type="ECO:0008006" key="6">
    <source>
        <dbReference type="Google" id="ProtNLM"/>
    </source>
</evidence>